<keyword evidence="2" id="KW-1185">Reference proteome</keyword>
<dbReference type="AlphaFoldDB" id="A0A6H2GUS4"/>
<evidence type="ECO:0000313" key="1">
    <source>
        <dbReference type="EMBL" id="QJC51174.1"/>
    </source>
</evidence>
<reference evidence="1 2" key="1">
    <citation type="submission" date="2020-04" db="EMBL/GenBank/DDBJ databases">
        <title>Novel Paenibacillus strain UniB2 isolated from commercial digestive syrup.</title>
        <authorList>
            <person name="Thorat V."/>
            <person name="Kirdat K."/>
            <person name="Tiwarekar B."/>
            <person name="Yadav A."/>
        </authorList>
    </citation>
    <scope>NUCLEOTIDE SEQUENCE [LARGE SCALE GENOMIC DNA]</scope>
    <source>
        <strain evidence="1 2">UniB2</strain>
    </source>
</reference>
<accession>A0A6H2GUS4</accession>
<organism evidence="1 2">
    <name type="scientific">Paenibacillus albicereus</name>
    <dbReference type="NCBI Taxonomy" id="2726185"/>
    <lineage>
        <taxon>Bacteria</taxon>
        <taxon>Bacillati</taxon>
        <taxon>Bacillota</taxon>
        <taxon>Bacilli</taxon>
        <taxon>Bacillales</taxon>
        <taxon>Paenibacillaceae</taxon>
        <taxon>Paenibacillus</taxon>
    </lineage>
</organism>
<sequence>MLDSIAPVYWFYECRKGQIVDLLYEMGLPVELLFGRTYECTSRLEQHMFRDGRSRWSFDGDSLHPEDVAIVGMEQQLHRLDRPDDPDELHDLLERLLADGRRVLIWANNDVLPFKSVGIDYAEPDSTHSLMLHGARRSPDGLHFSYRDNWPACTGELEGGIVHQAVQRAHPDWRMQVVSLVPRPLCPADRLDLLQQSFARFREELAPQPRLYDTMAEWIRLADDADRSRWETLELAACWLAGSRTLFGCFLASVGAPPALTASMQALGEDMFRLRNAFAKSASGGKASKDRMLELNARLRLQDVDAGERLLASPFKPNPPLRVLASLA</sequence>
<evidence type="ECO:0000313" key="2">
    <source>
        <dbReference type="Proteomes" id="UP000502136"/>
    </source>
</evidence>
<dbReference type="KEGG" id="palr:HGI30_06075"/>
<dbReference type="EMBL" id="CP051428">
    <property type="protein sequence ID" value="QJC51174.1"/>
    <property type="molecule type" value="Genomic_DNA"/>
</dbReference>
<gene>
    <name evidence="1" type="ORF">HGI30_06075</name>
</gene>
<dbReference type="Proteomes" id="UP000502136">
    <property type="component" value="Chromosome"/>
</dbReference>
<dbReference type="RefSeq" id="WP_168906828.1">
    <property type="nucleotide sequence ID" value="NZ_CP051428.1"/>
</dbReference>
<protein>
    <submittedName>
        <fullName evidence="1">Uncharacterized protein</fullName>
    </submittedName>
</protein>
<proteinExistence type="predicted"/>
<name>A0A6H2GUS4_9BACL</name>